<dbReference type="AlphaFoldDB" id="A0A0H4I6U4"/>
<reference evidence="1 2" key="1">
    <citation type="submission" date="2015-05" db="EMBL/GenBank/DDBJ databases">
        <title>Complete genome of Marinobacter psychrophilus strain 20041T isolated from sea-ice of the Canadian Basin.</title>
        <authorList>
            <person name="Song L."/>
            <person name="Ren L."/>
            <person name="Yu Y."/>
            <person name="Wang X."/>
        </authorList>
    </citation>
    <scope>NUCLEOTIDE SEQUENCE [LARGE SCALE GENOMIC DNA]</scope>
    <source>
        <strain evidence="1 2">20041</strain>
    </source>
</reference>
<protein>
    <recommendedName>
        <fullName evidence="3">Lipoprotein</fullName>
    </recommendedName>
</protein>
<dbReference type="PROSITE" id="PS51257">
    <property type="entry name" value="PROKAR_LIPOPROTEIN"/>
    <property type="match status" value="1"/>
</dbReference>
<dbReference type="RefSeq" id="WP_048387230.1">
    <property type="nucleotide sequence ID" value="NZ_CP011494.1"/>
</dbReference>
<organism evidence="1 2">
    <name type="scientific">Marinobacter psychrophilus</name>
    <dbReference type="NCBI Taxonomy" id="330734"/>
    <lineage>
        <taxon>Bacteria</taxon>
        <taxon>Pseudomonadati</taxon>
        <taxon>Pseudomonadota</taxon>
        <taxon>Gammaproteobacteria</taxon>
        <taxon>Pseudomonadales</taxon>
        <taxon>Marinobacteraceae</taxon>
        <taxon>Marinobacter</taxon>
    </lineage>
</organism>
<gene>
    <name evidence="1" type="ORF">ABA45_14445</name>
</gene>
<name>A0A0H4I6U4_9GAMM</name>
<evidence type="ECO:0000313" key="1">
    <source>
        <dbReference type="EMBL" id="AKO53468.1"/>
    </source>
</evidence>
<sequence>MKKIITIALAAFLGGCSTQQGVINLNDVDSAVIGEKPDGYPKMVIKSLPDRPGFCIKVTENWKAHDYQGQTVWLKDKKVESLNCPRDQIQWQDRSFIRRDH</sequence>
<evidence type="ECO:0000313" key="2">
    <source>
        <dbReference type="Proteomes" id="UP000036406"/>
    </source>
</evidence>
<accession>A0A0H4I6U4</accession>
<dbReference type="KEGG" id="mpq:ABA45_14445"/>
<evidence type="ECO:0008006" key="3">
    <source>
        <dbReference type="Google" id="ProtNLM"/>
    </source>
</evidence>
<keyword evidence="2" id="KW-1185">Reference proteome</keyword>
<dbReference type="STRING" id="330734.ABA45_14445"/>
<dbReference type="Proteomes" id="UP000036406">
    <property type="component" value="Chromosome"/>
</dbReference>
<dbReference type="PATRIC" id="fig|330734.3.peg.3038"/>
<dbReference type="EMBL" id="CP011494">
    <property type="protein sequence ID" value="AKO53468.1"/>
    <property type="molecule type" value="Genomic_DNA"/>
</dbReference>
<proteinExistence type="predicted"/>